<name>A0AAV9D9D8_ACOCL</name>
<evidence type="ECO:0000313" key="3">
    <source>
        <dbReference type="Proteomes" id="UP001180020"/>
    </source>
</evidence>
<proteinExistence type="predicted"/>
<reference evidence="2" key="1">
    <citation type="journal article" date="2023" name="Nat. Commun.">
        <title>Diploid and tetraploid genomes of Acorus and the evolution of monocots.</title>
        <authorList>
            <person name="Ma L."/>
            <person name="Liu K.W."/>
            <person name="Li Z."/>
            <person name="Hsiao Y.Y."/>
            <person name="Qi Y."/>
            <person name="Fu T."/>
            <person name="Tang G.D."/>
            <person name="Zhang D."/>
            <person name="Sun W.H."/>
            <person name="Liu D.K."/>
            <person name="Li Y."/>
            <person name="Chen G.Z."/>
            <person name="Liu X.D."/>
            <person name="Liao X.Y."/>
            <person name="Jiang Y.T."/>
            <person name="Yu X."/>
            <person name="Hao Y."/>
            <person name="Huang J."/>
            <person name="Zhao X.W."/>
            <person name="Ke S."/>
            <person name="Chen Y.Y."/>
            <person name="Wu W.L."/>
            <person name="Hsu J.L."/>
            <person name="Lin Y.F."/>
            <person name="Huang M.D."/>
            <person name="Li C.Y."/>
            <person name="Huang L."/>
            <person name="Wang Z.W."/>
            <person name="Zhao X."/>
            <person name="Zhong W.Y."/>
            <person name="Peng D.H."/>
            <person name="Ahmad S."/>
            <person name="Lan S."/>
            <person name="Zhang J.S."/>
            <person name="Tsai W.C."/>
            <person name="Van de Peer Y."/>
            <person name="Liu Z.J."/>
        </authorList>
    </citation>
    <scope>NUCLEOTIDE SEQUENCE</scope>
    <source>
        <strain evidence="2">CP</strain>
    </source>
</reference>
<keyword evidence="1" id="KW-0175">Coiled coil</keyword>
<sequence length="125" mass="14353">MARRDNTFAKVAEQIQILTTNGSVDSVDGLRKSLEEVEGMGYDVSRLQKWVDELEDTVEKHKADMQGLSNMKKRVEEEKEDIKRLKAEILVLQAEHAEEQARDDELLNRAKKIIESFQPVSLPPF</sequence>
<accession>A0AAV9D9D8</accession>
<organism evidence="2 3">
    <name type="scientific">Acorus calamus</name>
    <name type="common">Sweet flag</name>
    <dbReference type="NCBI Taxonomy" id="4465"/>
    <lineage>
        <taxon>Eukaryota</taxon>
        <taxon>Viridiplantae</taxon>
        <taxon>Streptophyta</taxon>
        <taxon>Embryophyta</taxon>
        <taxon>Tracheophyta</taxon>
        <taxon>Spermatophyta</taxon>
        <taxon>Magnoliopsida</taxon>
        <taxon>Liliopsida</taxon>
        <taxon>Acoraceae</taxon>
        <taxon>Acorus</taxon>
    </lineage>
</organism>
<dbReference type="EMBL" id="JAUJYO010000014">
    <property type="protein sequence ID" value="KAK1297790.1"/>
    <property type="molecule type" value="Genomic_DNA"/>
</dbReference>
<protein>
    <submittedName>
        <fullName evidence="2">Uncharacterized protein</fullName>
    </submittedName>
</protein>
<feature type="coiled-coil region" evidence="1">
    <location>
        <begin position="44"/>
        <end position="102"/>
    </location>
</feature>
<gene>
    <name evidence="2" type="ORF">QJS10_CPB14g00864</name>
</gene>
<keyword evidence="3" id="KW-1185">Reference proteome</keyword>
<dbReference type="Proteomes" id="UP001180020">
    <property type="component" value="Unassembled WGS sequence"/>
</dbReference>
<evidence type="ECO:0000256" key="1">
    <source>
        <dbReference type="SAM" id="Coils"/>
    </source>
</evidence>
<evidence type="ECO:0000313" key="2">
    <source>
        <dbReference type="EMBL" id="KAK1297790.1"/>
    </source>
</evidence>
<comment type="caution">
    <text evidence="2">The sequence shown here is derived from an EMBL/GenBank/DDBJ whole genome shotgun (WGS) entry which is preliminary data.</text>
</comment>
<dbReference type="AlphaFoldDB" id="A0AAV9D9D8"/>
<reference evidence="2" key="2">
    <citation type="submission" date="2023-06" db="EMBL/GenBank/DDBJ databases">
        <authorList>
            <person name="Ma L."/>
            <person name="Liu K.-W."/>
            <person name="Li Z."/>
            <person name="Hsiao Y.-Y."/>
            <person name="Qi Y."/>
            <person name="Fu T."/>
            <person name="Tang G."/>
            <person name="Zhang D."/>
            <person name="Sun W.-H."/>
            <person name="Liu D.-K."/>
            <person name="Li Y."/>
            <person name="Chen G.-Z."/>
            <person name="Liu X.-D."/>
            <person name="Liao X.-Y."/>
            <person name="Jiang Y.-T."/>
            <person name="Yu X."/>
            <person name="Hao Y."/>
            <person name="Huang J."/>
            <person name="Zhao X.-W."/>
            <person name="Ke S."/>
            <person name="Chen Y.-Y."/>
            <person name="Wu W.-L."/>
            <person name="Hsu J.-L."/>
            <person name="Lin Y.-F."/>
            <person name="Huang M.-D."/>
            <person name="Li C.-Y."/>
            <person name="Huang L."/>
            <person name="Wang Z.-W."/>
            <person name="Zhao X."/>
            <person name="Zhong W.-Y."/>
            <person name="Peng D.-H."/>
            <person name="Ahmad S."/>
            <person name="Lan S."/>
            <person name="Zhang J.-S."/>
            <person name="Tsai W.-C."/>
            <person name="Van De Peer Y."/>
            <person name="Liu Z.-J."/>
        </authorList>
    </citation>
    <scope>NUCLEOTIDE SEQUENCE</scope>
    <source>
        <strain evidence="2">CP</strain>
        <tissue evidence="2">Leaves</tissue>
    </source>
</reference>